<gene>
    <name evidence="1" type="ORF">K9W45_01700</name>
</gene>
<dbReference type="AlphaFoldDB" id="A0A9Y1BLD0"/>
<evidence type="ECO:0008006" key="2">
    <source>
        <dbReference type="Google" id="ProtNLM"/>
    </source>
</evidence>
<dbReference type="Proteomes" id="UP001201020">
    <property type="component" value="Chromosome"/>
</dbReference>
<proteinExistence type="predicted"/>
<protein>
    <recommendedName>
        <fullName evidence="2">Luciferase-like domain-containing protein</fullName>
    </recommendedName>
</protein>
<evidence type="ECO:0000313" key="1">
    <source>
        <dbReference type="EMBL" id="UJG41191.1"/>
    </source>
</evidence>
<name>A0A9Y1BLD0_9ARCH</name>
<reference evidence="1" key="1">
    <citation type="journal article" date="2022" name="Nat. Microbiol.">
        <title>Unique mobile elements and scalable gene flow at the prokaryote-eukaryote boundary revealed by circularized Asgard archaea genomes.</title>
        <authorList>
            <person name="Wu F."/>
            <person name="Speth D.R."/>
            <person name="Philosof A."/>
            <person name="Cremiere A."/>
            <person name="Narayanan A."/>
            <person name="Barco R.A."/>
            <person name="Connon S.A."/>
            <person name="Amend J.P."/>
            <person name="Antoshechkin I.A."/>
            <person name="Orphan V.J."/>
        </authorList>
    </citation>
    <scope>NUCLEOTIDE SEQUENCE</scope>
    <source>
        <strain evidence="1">PM71</strain>
    </source>
</reference>
<dbReference type="GO" id="GO:0016705">
    <property type="term" value="F:oxidoreductase activity, acting on paired donors, with incorporation or reduction of molecular oxygen"/>
    <property type="evidence" value="ECO:0007669"/>
    <property type="project" value="InterPro"/>
</dbReference>
<dbReference type="Gene3D" id="3.20.20.30">
    <property type="entry name" value="Luciferase-like domain"/>
    <property type="match status" value="1"/>
</dbReference>
<organism evidence="1">
    <name type="scientific">Candidatus Heimdallarchaeum aukensis</name>
    <dbReference type="NCBI Taxonomy" id="2876573"/>
    <lineage>
        <taxon>Archaea</taxon>
        <taxon>Promethearchaeati</taxon>
        <taxon>Candidatus Heimdallarchaeota</taxon>
        <taxon>Candidatus Heimdallarchaeia (ex Rinke et al. 2021) (nom. nud.)</taxon>
        <taxon>Candidatus Heimdallarchaeales</taxon>
        <taxon>Candidatus Heimdallarchaeaceae</taxon>
        <taxon>Candidatus Heimdallarchaeum</taxon>
    </lineage>
</organism>
<dbReference type="EMBL" id="CP084166">
    <property type="protein sequence ID" value="UJG41191.1"/>
    <property type="molecule type" value="Genomic_DNA"/>
</dbReference>
<dbReference type="InterPro" id="IPR036661">
    <property type="entry name" value="Luciferase-like_sf"/>
</dbReference>
<accession>A0A9Y1BLD0</accession>
<dbReference type="SUPFAM" id="SSF51679">
    <property type="entry name" value="Bacterial luciferase-like"/>
    <property type="match status" value="1"/>
</dbReference>
<sequence>MKIGFSIPISENNKNQLHYVKNLNDLGIEQFWIGDNPPVNNAFLTIEHILSRIEKITLGTGITSPFYYSKQTLVGTVEYFIKNYGKRFILGLGFGKKKSFFDSNERLDFRKFQSYTHELVETVRHRLQKNNLQDSFSYAIGGLGNSISKFAILNADIFLVNSASKYDLKRINKIFNSFDDKKKSQVFLYCMMEIREKKENISLKLWNIVKDIARNSSLNILEEHNYSQSMIEKIKQLPPEYMFKIPEGEVVHIVNDFALVGKIDELAEKVSNLMKTSKIIDGLIFGWTNEIYDYKKIADFLELL</sequence>